<protein>
    <submittedName>
        <fullName evidence="3">Heavy-metal-associated domain-containing protein</fullName>
    </submittedName>
</protein>
<dbReference type="InterPro" id="IPR017969">
    <property type="entry name" value="Heavy-metal-associated_CS"/>
</dbReference>
<dbReference type="Proteomes" id="UP000470875">
    <property type="component" value="Unassembled WGS sequence"/>
</dbReference>
<evidence type="ECO:0000259" key="2">
    <source>
        <dbReference type="PROSITE" id="PS50846"/>
    </source>
</evidence>
<dbReference type="AlphaFoldDB" id="A0A6N7VNE6"/>
<dbReference type="PROSITE" id="PS01047">
    <property type="entry name" value="HMA_1"/>
    <property type="match status" value="1"/>
</dbReference>
<dbReference type="SUPFAM" id="SSF55008">
    <property type="entry name" value="HMA, heavy metal-associated domain"/>
    <property type="match status" value="1"/>
</dbReference>
<evidence type="ECO:0000256" key="1">
    <source>
        <dbReference type="ARBA" id="ARBA00022723"/>
    </source>
</evidence>
<name>A0A6N7VNE6_9ACTO</name>
<evidence type="ECO:0000313" key="4">
    <source>
        <dbReference type="Proteomes" id="UP000470875"/>
    </source>
</evidence>
<dbReference type="InterPro" id="IPR000428">
    <property type="entry name" value="Cu-bd"/>
</dbReference>
<feature type="domain" description="HMA" evidence="2">
    <location>
        <begin position="5"/>
        <end position="73"/>
    </location>
</feature>
<keyword evidence="4" id="KW-1185">Reference proteome</keyword>
<dbReference type="CDD" id="cd00371">
    <property type="entry name" value="HMA"/>
    <property type="match status" value="1"/>
</dbReference>
<dbReference type="RefSeq" id="WP_154542496.1">
    <property type="nucleotide sequence ID" value="NZ_VULO01000001.1"/>
</dbReference>
<dbReference type="PRINTS" id="PR00944">
    <property type="entry name" value="CUEXPORT"/>
</dbReference>
<proteinExistence type="predicted"/>
<reference evidence="3 4" key="1">
    <citation type="submission" date="2019-08" db="EMBL/GenBank/DDBJ databases">
        <title>In-depth cultivation of the pig gut microbiome towards novel bacterial diversity and tailored functional studies.</title>
        <authorList>
            <person name="Wylensek D."/>
            <person name="Hitch T.C.A."/>
            <person name="Clavel T."/>
        </authorList>
    </citation>
    <scope>NUCLEOTIDE SEQUENCE [LARGE SCALE GENOMIC DNA]</scope>
    <source>
        <strain evidence="3 4">WB03_NA08</strain>
    </source>
</reference>
<accession>A0A6N7VNE6</accession>
<comment type="caution">
    <text evidence="3">The sequence shown here is derived from an EMBL/GenBank/DDBJ whole genome shotgun (WGS) entry which is preliminary data.</text>
</comment>
<dbReference type="InterPro" id="IPR006121">
    <property type="entry name" value="HMA_dom"/>
</dbReference>
<sequence length="79" mass="8063">MNYTGKITLDVNGLTCGHCAASVREELEEIPGVASVEVDVHKGATSKVAVDLGGEVTEAAIRDAISEAGYELVGVSATS</sequence>
<dbReference type="Gene3D" id="3.30.70.100">
    <property type="match status" value="1"/>
</dbReference>
<gene>
    <name evidence="3" type="ORF">FYJ24_00115</name>
</gene>
<dbReference type="InterPro" id="IPR036163">
    <property type="entry name" value="HMA_dom_sf"/>
</dbReference>
<dbReference type="EMBL" id="VULO01000001">
    <property type="protein sequence ID" value="MSS83197.1"/>
    <property type="molecule type" value="Genomic_DNA"/>
</dbReference>
<dbReference type="GO" id="GO:0006825">
    <property type="term" value="P:copper ion transport"/>
    <property type="evidence" value="ECO:0007669"/>
    <property type="project" value="InterPro"/>
</dbReference>
<dbReference type="PROSITE" id="PS50846">
    <property type="entry name" value="HMA_2"/>
    <property type="match status" value="1"/>
</dbReference>
<dbReference type="GO" id="GO:0005507">
    <property type="term" value="F:copper ion binding"/>
    <property type="evidence" value="ECO:0007669"/>
    <property type="project" value="InterPro"/>
</dbReference>
<evidence type="ECO:0000313" key="3">
    <source>
        <dbReference type="EMBL" id="MSS83197.1"/>
    </source>
</evidence>
<organism evidence="3 4">
    <name type="scientific">Scrofimicrobium canadense</name>
    <dbReference type="NCBI Taxonomy" id="2652290"/>
    <lineage>
        <taxon>Bacteria</taxon>
        <taxon>Bacillati</taxon>
        <taxon>Actinomycetota</taxon>
        <taxon>Actinomycetes</taxon>
        <taxon>Actinomycetales</taxon>
        <taxon>Actinomycetaceae</taxon>
        <taxon>Scrofimicrobium</taxon>
    </lineage>
</organism>
<dbReference type="Pfam" id="PF00403">
    <property type="entry name" value="HMA"/>
    <property type="match status" value="1"/>
</dbReference>
<keyword evidence="1" id="KW-0479">Metal-binding</keyword>